<sequence length="1454" mass="163358">MSEFSKNLAFIIGINNYTNGISPLQNAENDAKKLVELLREKHGYQVWVCLNEFATLSNINQLLEKILPEQVSENDRLLFYFAGHGIALNGDDGPAGYLIPQDAKLGDTKTYLAMTKLQKCLEKLPCRHFLGILDCCFAGAFRWSSTRDLLTAPEVIHKERYDRFITDPAWQVITSAASDQKALDAFNLNTERGQRGNHSPFAAALIEALAGKADAYPPATNGHSSGDGVITATELYLYLRDAVEPATEENRQRQTPGIYPLKKHDKGEYIFLAPGHPLNLPPAPPLDVSKNPYRGLESFDEEHSQLFFGRTELVKKLQIFVKTHPLTVVLGASGSGKSSLVKAGLIPELRKETTKKWFIIPPIRPGETPLLALNNALKNAQLPEVEAQNPQQNLARSIDVWAKNHPNSKLLLFIDQSEEIITLCQNEDERKEFFLLILNAINAHRDKLRVVLSLRSDFEPQVRDAGLQFVPTDLKLGNTVLKNRWHTGRFIVPTMTRGELREAIEKPVETRVMYFQPHELVEELIDEVADMPGGLPLLSFGLSELYLKYLKRQWDGENRGITIDRVLTQKDYQDLGGVMQSLTQRADEEYETLVKENSAYVQIIRHVMLRMVALGGGVLARRQVPLLELEYPPLKNGLVKEVIERFTKARLLVKGEDADRNPYVEPAHDALVRGWQRLLNWVKEEKNLRLQRRLTPAALEWKSKQQPRFLWNADPYLDVLQKEVLNSQNNNWLNQVETEFAQRSIKRRRNNSITRWSLVNAAFLVLSSVTWIAINKAIDAENRSLEASSALTEERLASNHELEALVEGIKAGERLKNTFPFVVREDTKMRFILALRKIVYDLRERNRMEGHHGDVQSVAFSPDGGVIASASADNTIKLWRHDGKILQTLTEHKGGVFNVSFSLDGQILISASSDDTIKLWQRQPNNTFTLLKSITDKEGIGAVSLSPDKQTIATATNANARKKYTVKLWHSDGKLLSTFLEHNDQVRDLNFSPDGQTLASASLDRTIKLWNVKNYKLVQNIKGTQYFFGVRFVDNQTIAAANADHTVQLWNVKGQQIGTLTGHSDDVLYLDVSRDGKTLASTSKDRTVKIWSLEDRKELQNIEIPNVTINQPSFSPDSKMIALASKEDQSVHIWSRNGMVSPTILQGTSVSFSPDSQIIVSGNNDGTVKLWHRNGKRWRTFKAHNQAILKVSFSPNGKTISSVSRDGTLKLWNLDGELINTLKENKNRVLGMSFSPDGKTIASANSDKTVKLWDFDGKKITLRKPFVGHNADVTSVSFSPDGQTIASASNDQTVKLWGLDGKLRKTFPGHNDRVLDVNFSPNGKMIVTASSDKTVRIWYLNDQSPKILQDGKNSFLKAKFSPNGETLVSGSSDGTIKLWNLDGSLLQTLPGDDTSVFDVSFSNDGKIIGSASFKQKVILWNLDLDDLQRRSCSWLHDYLKNNSNSSQSNVCQQN</sequence>
<comment type="caution">
    <text evidence="6">The sequence shown here is derived from an EMBL/GenBank/DDBJ whole genome shotgun (WGS) entry which is preliminary data.</text>
</comment>
<organism evidence="6 7">
    <name type="scientific">Cyanomargarita calcarea GSE-NOS-MK-12-04C</name>
    <dbReference type="NCBI Taxonomy" id="2839659"/>
    <lineage>
        <taxon>Bacteria</taxon>
        <taxon>Bacillati</taxon>
        <taxon>Cyanobacteriota</taxon>
        <taxon>Cyanophyceae</taxon>
        <taxon>Nostocales</taxon>
        <taxon>Cyanomargaritaceae</taxon>
        <taxon>Cyanomargarita</taxon>
    </lineage>
</organism>
<dbReference type="SUPFAM" id="SSF52540">
    <property type="entry name" value="P-loop containing nucleoside triphosphate hydrolases"/>
    <property type="match status" value="1"/>
</dbReference>
<dbReference type="InterPro" id="IPR019775">
    <property type="entry name" value="WD40_repeat_CS"/>
</dbReference>
<dbReference type="InterPro" id="IPR020472">
    <property type="entry name" value="WD40_PAC1"/>
</dbReference>
<keyword evidence="2" id="KW-0677">Repeat</keyword>
<dbReference type="SUPFAM" id="SSF50978">
    <property type="entry name" value="WD40 repeat-like"/>
    <property type="match status" value="3"/>
</dbReference>
<dbReference type="PANTHER" id="PTHR22847">
    <property type="entry name" value="WD40 REPEAT PROTEIN"/>
    <property type="match status" value="1"/>
</dbReference>
<dbReference type="Gene3D" id="2.130.10.10">
    <property type="entry name" value="YVTN repeat-like/Quinoprotein amine dehydrogenase"/>
    <property type="match status" value="3"/>
</dbReference>
<dbReference type="InterPro" id="IPR049052">
    <property type="entry name" value="nSTAND1"/>
</dbReference>
<dbReference type="PANTHER" id="PTHR22847:SF637">
    <property type="entry name" value="WD REPEAT DOMAIN 5B"/>
    <property type="match status" value="1"/>
</dbReference>
<accession>A0A951UWA6</accession>
<dbReference type="Pfam" id="PF00400">
    <property type="entry name" value="WD40"/>
    <property type="match status" value="11"/>
</dbReference>
<dbReference type="EMBL" id="JAHHGZ010000048">
    <property type="protein sequence ID" value="MBW4671561.1"/>
    <property type="molecule type" value="Genomic_DNA"/>
</dbReference>
<dbReference type="InterPro" id="IPR015943">
    <property type="entry name" value="WD40/YVTN_repeat-like_dom_sf"/>
</dbReference>
<dbReference type="Proteomes" id="UP000729701">
    <property type="component" value="Unassembled WGS sequence"/>
</dbReference>
<proteinExistence type="predicted"/>
<name>A0A951UWA6_9CYAN</name>
<dbReference type="SUPFAM" id="SSF52129">
    <property type="entry name" value="Caspase-like"/>
    <property type="match status" value="1"/>
</dbReference>
<dbReference type="Pfam" id="PF00656">
    <property type="entry name" value="Peptidase_C14"/>
    <property type="match status" value="1"/>
</dbReference>
<dbReference type="InterPro" id="IPR036322">
    <property type="entry name" value="WD40_repeat_dom_sf"/>
</dbReference>
<evidence type="ECO:0000313" key="6">
    <source>
        <dbReference type="EMBL" id="MBW4671561.1"/>
    </source>
</evidence>
<reference evidence="6" key="2">
    <citation type="journal article" date="2022" name="Microbiol. Resour. Announc.">
        <title>Metagenome Sequencing to Explore Phylogenomics of Terrestrial Cyanobacteria.</title>
        <authorList>
            <person name="Ward R.D."/>
            <person name="Stajich J.E."/>
            <person name="Johansen J.R."/>
            <person name="Huntemann M."/>
            <person name="Clum A."/>
            <person name="Foster B."/>
            <person name="Foster B."/>
            <person name="Roux S."/>
            <person name="Palaniappan K."/>
            <person name="Varghese N."/>
            <person name="Mukherjee S."/>
            <person name="Reddy T.B.K."/>
            <person name="Daum C."/>
            <person name="Copeland A."/>
            <person name="Chen I.A."/>
            <person name="Ivanova N.N."/>
            <person name="Kyrpides N.C."/>
            <person name="Shapiro N."/>
            <person name="Eloe-Fadrosh E.A."/>
            <person name="Pietrasiak N."/>
        </authorList>
    </citation>
    <scope>NUCLEOTIDE SEQUENCE</scope>
    <source>
        <strain evidence="6">GSE-NOS-MK-12-04C</strain>
    </source>
</reference>
<feature type="repeat" description="WD" evidence="3">
    <location>
        <begin position="1060"/>
        <end position="1101"/>
    </location>
</feature>
<reference evidence="6" key="1">
    <citation type="submission" date="2021-05" db="EMBL/GenBank/DDBJ databases">
        <authorList>
            <person name="Pietrasiak N."/>
            <person name="Ward R."/>
            <person name="Stajich J.E."/>
            <person name="Kurbessoian T."/>
        </authorList>
    </citation>
    <scope>NUCLEOTIDE SEQUENCE</scope>
    <source>
        <strain evidence="6">GSE-NOS-MK-12-04C</strain>
    </source>
</reference>
<evidence type="ECO:0000256" key="2">
    <source>
        <dbReference type="ARBA" id="ARBA00022737"/>
    </source>
</evidence>
<dbReference type="PROSITE" id="PS00678">
    <property type="entry name" value="WD_REPEATS_1"/>
    <property type="match status" value="4"/>
</dbReference>
<feature type="repeat" description="WD" evidence="3">
    <location>
        <begin position="1307"/>
        <end position="1338"/>
    </location>
</feature>
<protein>
    <submittedName>
        <fullName evidence="6">Caspase family protein</fullName>
    </submittedName>
</protein>
<evidence type="ECO:0000259" key="5">
    <source>
        <dbReference type="Pfam" id="PF20703"/>
    </source>
</evidence>
<feature type="repeat" description="WD" evidence="3">
    <location>
        <begin position="1181"/>
        <end position="1215"/>
    </location>
</feature>
<dbReference type="InterPro" id="IPR029030">
    <property type="entry name" value="Caspase-like_dom_sf"/>
</dbReference>
<evidence type="ECO:0000256" key="1">
    <source>
        <dbReference type="ARBA" id="ARBA00022574"/>
    </source>
</evidence>
<dbReference type="InterPro" id="IPR027417">
    <property type="entry name" value="P-loop_NTPase"/>
</dbReference>
<dbReference type="GO" id="GO:0006508">
    <property type="term" value="P:proteolysis"/>
    <property type="evidence" value="ECO:0007669"/>
    <property type="project" value="InterPro"/>
</dbReference>
<dbReference type="SMART" id="SM00320">
    <property type="entry name" value="WD40"/>
    <property type="match status" value="14"/>
</dbReference>
<gene>
    <name evidence="6" type="ORF">KME60_30075</name>
</gene>
<feature type="repeat" description="WD" evidence="3">
    <location>
        <begin position="848"/>
        <end position="879"/>
    </location>
</feature>
<feature type="repeat" description="WD" evidence="3">
    <location>
        <begin position="979"/>
        <end position="1020"/>
    </location>
</feature>
<feature type="repeat" description="WD" evidence="3">
    <location>
        <begin position="1148"/>
        <end position="1171"/>
    </location>
</feature>
<dbReference type="PROSITE" id="PS50082">
    <property type="entry name" value="WD_REPEATS_2"/>
    <property type="match status" value="11"/>
</dbReference>
<feature type="repeat" description="WD" evidence="3">
    <location>
        <begin position="1348"/>
        <end position="1382"/>
    </location>
</feature>
<dbReference type="InterPro" id="IPR001680">
    <property type="entry name" value="WD40_rpt"/>
</dbReference>
<dbReference type="InterPro" id="IPR011600">
    <property type="entry name" value="Pept_C14_caspase"/>
</dbReference>
<dbReference type="Gene3D" id="3.40.50.300">
    <property type="entry name" value="P-loop containing nucleotide triphosphate hydrolases"/>
    <property type="match status" value="1"/>
</dbReference>
<feature type="repeat" description="WD" evidence="3">
    <location>
        <begin position="889"/>
        <end position="921"/>
    </location>
</feature>
<dbReference type="GO" id="GO:0004197">
    <property type="term" value="F:cysteine-type endopeptidase activity"/>
    <property type="evidence" value="ECO:0007669"/>
    <property type="project" value="InterPro"/>
</dbReference>
<evidence type="ECO:0000259" key="4">
    <source>
        <dbReference type="Pfam" id="PF00656"/>
    </source>
</evidence>
<dbReference type="Gene3D" id="3.40.50.1460">
    <property type="match status" value="1"/>
</dbReference>
<dbReference type="CDD" id="cd00200">
    <property type="entry name" value="WD40"/>
    <property type="match status" value="2"/>
</dbReference>
<feature type="domain" description="Novel STAND NTPase 1" evidence="5">
    <location>
        <begin position="292"/>
        <end position="707"/>
    </location>
</feature>
<evidence type="ECO:0000256" key="3">
    <source>
        <dbReference type="PROSITE-ProRule" id="PRU00221"/>
    </source>
</evidence>
<dbReference type="PRINTS" id="PR00320">
    <property type="entry name" value="GPROTEINBRPT"/>
</dbReference>
<feature type="domain" description="Peptidase C14 caspase" evidence="4">
    <location>
        <begin position="7"/>
        <end position="259"/>
    </location>
</feature>
<evidence type="ECO:0000313" key="7">
    <source>
        <dbReference type="Proteomes" id="UP000729701"/>
    </source>
</evidence>
<dbReference type="Pfam" id="PF20703">
    <property type="entry name" value="nSTAND1"/>
    <property type="match status" value="1"/>
</dbReference>
<feature type="repeat" description="WD" evidence="3">
    <location>
        <begin position="1222"/>
        <end position="1263"/>
    </location>
</feature>
<feature type="repeat" description="WD" evidence="3">
    <location>
        <begin position="1389"/>
        <end position="1430"/>
    </location>
</feature>
<feature type="repeat" description="WD" evidence="3">
    <location>
        <begin position="1266"/>
        <end position="1300"/>
    </location>
</feature>
<dbReference type="PROSITE" id="PS50294">
    <property type="entry name" value="WD_REPEATS_REGION"/>
    <property type="match status" value="10"/>
</dbReference>
<keyword evidence="1 3" id="KW-0853">WD repeat</keyword>